<dbReference type="RefSeq" id="XP_020127418.1">
    <property type="nucleotide sequence ID" value="XM_020276946.1"/>
</dbReference>
<dbReference type="Gene3D" id="3.40.50.720">
    <property type="entry name" value="NAD(P)-binding Rossmann-like Domain"/>
    <property type="match status" value="1"/>
</dbReference>
<dbReference type="AlphaFoldDB" id="A0A1J9QQF0"/>
<evidence type="ECO:0000313" key="5">
    <source>
        <dbReference type="EMBL" id="OJD31158.1"/>
    </source>
</evidence>
<dbReference type="InterPro" id="IPR004104">
    <property type="entry name" value="Gfo/Idh/MocA-like_OxRdtase_C"/>
</dbReference>
<evidence type="ECO:0000256" key="1">
    <source>
        <dbReference type="ARBA" id="ARBA00010928"/>
    </source>
</evidence>
<comment type="similarity">
    <text evidence="1">Belongs to the Gfo/Idh/MocA family.</text>
</comment>
<sequence length="362" mass="39596">MASKVFNFGVIGYGLSAKIFHIPHLTAIPSFKLYGIVQRTPKAGDDCGADHPEAKSWRSADELFADSAVDVVVLTTPPDTHFPLAKRALELGKHVVVEKAFVPSHAEGEALAALAREHKRSVAVYHNRRWDADFVTLRQLLAEGTLGRIVDFNSHFDRYSPTAAADWKAEARPGNGTLFDLGSHLLDQIVTLFGMPARITAFVGNTRAGAAAARGQHDELGDAFTVHLHYADGMLATARAGVLSVDEEQLRFWVRGDKGSFKKFHLDVQEPQLLAGMLPGQEGFGVEPEGRHGTVTLIEDGRPVRRTHATLAPKTYVEYYRLLEKAYKGEGEVPVTAEEGAAVIRLIELARESSRLGKTLDV</sequence>
<evidence type="ECO:0000256" key="2">
    <source>
        <dbReference type="ARBA" id="ARBA00023002"/>
    </source>
</evidence>
<dbReference type="GO" id="GO:0000166">
    <property type="term" value="F:nucleotide binding"/>
    <property type="evidence" value="ECO:0007669"/>
    <property type="project" value="InterPro"/>
</dbReference>
<keyword evidence="2" id="KW-0560">Oxidoreductase</keyword>
<dbReference type="Gene3D" id="3.30.360.10">
    <property type="entry name" value="Dihydrodipicolinate Reductase, domain 2"/>
    <property type="match status" value="1"/>
</dbReference>
<evidence type="ECO:0000313" key="6">
    <source>
        <dbReference type="Proteomes" id="UP000183809"/>
    </source>
</evidence>
<gene>
    <name evidence="5" type="ORF">BKCO1_5100028</name>
</gene>
<dbReference type="Pfam" id="PF02894">
    <property type="entry name" value="GFO_IDH_MocA_C"/>
    <property type="match status" value="1"/>
</dbReference>
<dbReference type="OrthoDB" id="2129491at2759"/>
<dbReference type="InterPro" id="IPR000683">
    <property type="entry name" value="Gfo/Idh/MocA-like_OxRdtase_N"/>
</dbReference>
<dbReference type="PANTHER" id="PTHR43708:SF5">
    <property type="entry name" value="CONSERVED EXPRESSED OXIDOREDUCTASE (EUROFUNG)-RELATED"/>
    <property type="match status" value="1"/>
</dbReference>
<dbReference type="SUPFAM" id="SSF55347">
    <property type="entry name" value="Glyceraldehyde-3-phosphate dehydrogenase-like, C-terminal domain"/>
    <property type="match status" value="1"/>
</dbReference>
<dbReference type="GO" id="GO:0016491">
    <property type="term" value="F:oxidoreductase activity"/>
    <property type="evidence" value="ECO:0007669"/>
    <property type="project" value="UniProtKB-KW"/>
</dbReference>
<comment type="caution">
    <text evidence="5">The sequence shown here is derived from an EMBL/GenBank/DDBJ whole genome shotgun (WGS) entry which is preliminary data.</text>
</comment>
<dbReference type="Proteomes" id="UP000183809">
    <property type="component" value="Unassembled WGS sequence"/>
</dbReference>
<dbReference type="SUPFAM" id="SSF51735">
    <property type="entry name" value="NAD(P)-binding Rossmann-fold domains"/>
    <property type="match status" value="1"/>
</dbReference>
<keyword evidence="6" id="KW-1185">Reference proteome</keyword>
<dbReference type="InterPro" id="IPR036291">
    <property type="entry name" value="NAD(P)-bd_dom_sf"/>
</dbReference>
<proteinExistence type="inferred from homology"/>
<feature type="domain" description="Gfo/Idh/MocA-like oxidoreductase C-terminal" evidence="4">
    <location>
        <begin position="138"/>
        <end position="360"/>
    </location>
</feature>
<dbReference type="STRING" id="236234.A0A1J9QQF0"/>
<dbReference type="EMBL" id="MNUE01000051">
    <property type="protein sequence ID" value="OJD31158.1"/>
    <property type="molecule type" value="Genomic_DNA"/>
</dbReference>
<evidence type="ECO:0000259" key="3">
    <source>
        <dbReference type="Pfam" id="PF01408"/>
    </source>
</evidence>
<dbReference type="PANTHER" id="PTHR43708">
    <property type="entry name" value="CONSERVED EXPRESSED OXIDOREDUCTASE (EUROFUNG)"/>
    <property type="match status" value="1"/>
</dbReference>
<organism evidence="5 6">
    <name type="scientific">Diplodia corticola</name>
    <dbReference type="NCBI Taxonomy" id="236234"/>
    <lineage>
        <taxon>Eukaryota</taxon>
        <taxon>Fungi</taxon>
        <taxon>Dikarya</taxon>
        <taxon>Ascomycota</taxon>
        <taxon>Pezizomycotina</taxon>
        <taxon>Dothideomycetes</taxon>
        <taxon>Dothideomycetes incertae sedis</taxon>
        <taxon>Botryosphaeriales</taxon>
        <taxon>Botryosphaeriaceae</taxon>
        <taxon>Diplodia</taxon>
    </lineage>
</organism>
<evidence type="ECO:0000259" key="4">
    <source>
        <dbReference type="Pfam" id="PF02894"/>
    </source>
</evidence>
<name>A0A1J9QQF0_9PEZI</name>
<dbReference type="GeneID" id="31017207"/>
<dbReference type="Pfam" id="PF01408">
    <property type="entry name" value="GFO_IDH_MocA"/>
    <property type="match status" value="1"/>
</dbReference>
<feature type="domain" description="Gfo/Idh/MocA-like oxidoreductase N-terminal" evidence="3">
    <location>
        <begin position="6"/>
        <end position="126"/>
    </location>
</feature>
<protein>
    <submittedName>
        <fullName evidence="5">Nad binding rossmann fold</fullName>
    </submittedName>
</protein>
<dbReference type="InterPro" id="IPR051317">
    <property type="entry name" value="Gfo/Idh/MocA_oxidoreduct"/>
</dbReference>
<accession>A0A1J9QQF0</accession>
<reference evidence="5 6" key="1">
    <citation type="submission" date="2016-10" db="EMBL/GenBank/DDBJ databases">
        <title>Proteomics and genomics reveal pathogen-plant mechanisms compatible with a hemibiotrophic lifestyle of Diplodia corticola.</title>
        <authorList>
            <person name="Fernandes I."/>
            <person name="De Jonge R."/>
            <person name="Van De Peer Y."/>
            <person name="Devreese B."/>
            <person name="Alves A."/>
            <person name="Esteves A.C."/>
        </authorList>
    </citation>
    <scope>NUCLEOTIDE SEQUENCE [LARGE SCALE GENOMIC DNA]</scope>
    <source>
        <strain evidence="5 6">CBS 112549</strain>
    </source>
</reference>